<evidence type="ECO:0000313" key="3">
    <source>
        <dbReference type="Proteomes" id="UP000002970"/>
    </source>
</evidence>
<evidence type="ECO:0000259" key="1">
    <source>
        <dbReference type="PROSITE" id="PS51782"/>
    </source>
</evidence>
<dbReference type="PROSITE" id="PS51782">
    <property type="entry name" value="LYSM"/>
    <property type="match status" value="1"/>
</dbReference>
<reference evidence="2 3" key="1">
    <citation type="submission" date="2010-12" db="EMBL/GenBank/DDBJ databases">
        <title>The Genome Sequence of Clostridium symbiosum strain WAL-14163.</title>
        <authorList>
            <person name="Earl A."/>
            <person name="Ward D."/>
            <person name="Feldgarden M."/>
            <person name="Gevers D."/>
            <person name="Finegold S.M."/>
            <person name="Summanen P.H."/>
            <person name="Molitoris D.R."/>
            <person name="Vaisanen M.L."/>
            <person name="Daigneault M."/>
            <person name="Young S.K."/>
            <person name="Zeng Q."/>
            <person name="Gargeya S."/>
            <person name="Fitzgerald M."/>
            <person name="Haas B."/>
            <person name="Abouelleil A."/>
            <person name="Alvarado L."/>
            <person name="Arachchi H.M."/>
            <person name="Berlin A."/>
            <person name="Brown A."/>
            <person name="Chapman S.B."/>
            <person name="Chen Z."/>
            <person name="Dunbar C."/>
            <person name="Freedman E."/>
            <person name="Gearin G."/>
            <person name="Gellesch M."/>
            <person name="Goldberg J."/>
            <person name="Griggs A."/>
            <person name="Gujja S."/>
            <person name="Heilman E."/>
            <person name="Heiman D."/>
            <person name="Howarth C."/>
            <person name="Larson L."/>
            <person name="Lui A."/>
            <person name="MacDonald P.J.P."/>
            <person name="Mehta T."/>
            <person name="Montmayeur A."/>
            <person name="Murphy C."/>
            <person name="Neiman D."/>
            <person name="Pearson M."/>
            <person name="Priest M."/>
            <person name="Roberts A."/>
            <person name="Saif S."/>
            <person name="Shea T."/>
            <person name="Shenoy N."/>
            <person name="Sisk P."/>
            <person name="Stolte C."/>
            <person name="Sykes S."/>
            <person name="White J."/>
            <person name="Yandava C."/>
            <person name="Nusbaum C."/>
            <person name="Birren B."/>
        </authorList>
    </citation>
    <scope>NUCLEOTIDE SEQUENCE [LARGE SCALE GENOMIC DNA]</scope>
    <source>
        <strain evidence="2 3">WAL-14163</strain>
    </source>
</reference>
<sequence>MGIKKAKLVIEDVPEPLEVMFNPESYNLSFSAAYSEKKVVGLDGPVSQYIAGDSQTLDMTLYFDTYKPPTLASPQEGGTDVTKLTRKLAALVFIKGSLHRPPKVTFEWGGLNFSGVVTNVKQTCTMFLADGMPVRAKVDMTFKSVLDVKTSKLISPFESPDRTKVRIIREGESLWNYAWEEYGDPEQWRAIASANGIMNPLDIEPGQKITLPAL</sequence>
<dbReference type="InterPro" id="IPR045361">
    <property type="entry name" value="CIS_tube_prot_N"/>
</dbReference>
<proteinExistence type="predicted"/>
<dbReference type="STRING" id="1512.GCA_900049235_04162"/>
<name>E7GSF5_CLOS6</name>
<gene>
    <name evidence="2" type="ORF">HMPREF9474_03850</name>
</gene>
<organism evidence="2 3">
    <name type="scientific">Clostridium symbiosum (strain WAL-14163)</name>
    <dbReference type="NCBI Taxonomy" id="742740"/>
    <lineage>
        <taxon>Bacteria</taxon>
        <taxon>Bacillati</taxon>
        <taxon>Bacillota</taxon>
        <taxon>Clostridia</taxon>
        <taxon>Lachnospirales</taxon>
        <taxon>Lachnospiraceae</taxon>
        <taxon>Otoolea</taxon>
    </lineage>
</organism>
<dbReference type="HOGENOM" id="CLU_075813_1_1_9"/>
<evidence type="ECO:0000313" key="2">
    <source>
        <dbReference type="EMBL" id="EGA92298.1"/>
    </source>
</evidence>
<dbReference type="EMBL" id="ADLQ01000083">
    <property type="protein sequence ID" value="EGA92298.1"/>
    <property type="molecule type" value="Genomic_DNA"/>
</dbReference>
<feature type="domain" description="LysM" evidence="1">
    <location>
        <begin position="164"/>
        <end position="211"/>
    </location>
</feature>
<dbReference type="InterPro" id="IPR036779">
    <property type="entry name" value="LysM_dom_sf"/>
</dbReference>
<dbReference type="Proteomes" id="UP000002970">
    <property type="component" value="Unassembled WGS sequence"/>
</dbReference>
<dbReference type="Pfam" id="PF19266">
    <property type="entry name" value="CIS_tube"/>
    <property type="match status" value="1"/>
</dbReference>
<keyword evidence="3" id="KW-1185">Reference proteome</keyword>
<dbReference type="RefSeq" id="WP_003503747.1">
    <property type="nucleotide sequence ID" value="NZ_GL834317.1"/>
</dbReference>
<dbReference type="Gene3D" id="3.10.350.10">
    <property type="entry name" value="LysM domain"/>
    <property type="match status" value="1"/>
</dbReference>
<protein>
    <recommendedName>
        <fullName evidence="1">LysM domain-containing protein</fullName>
    </recommendedName>
</protein>
<dbReference type="eggNOG" id="COG1652">
    <property type="taxonomic scope" value="Bacteria"/>
</dbReference>
<dbReference type="InterPro" id="IPR018392">
    <property type="entry name" value="LysM"/>
</dbReference>
<accession>E7GSF5</accession>
<comment type="caution">
    <text evidence="2">The sequence shown here is derived from an EMBL/GenBank/DDBJ whole genome shotgun (WGS) entry which is preliminary data.</text>
</comment>
<dbReference type="AlphaFoldDB" id="E7GSF5"/>